<proteinExistence type="predicted"/>
<accession>A0A0V1ER39</accession>
<evidence type="ECO:0000313" key="1">
    <source>
        <dbReference type="EMBL" id="KRY76262.1"/>
    </source>
</evidence>
<comment type="caution">
    <text evidence="1">The sequence shown here is derived from an EMBL/GenBank/DDBJ whole genome shotgun (WGS) entry which is preliminary data.</text>
</comment>
<evidence type="ECO:0000313" key="2">
    <source>
        <dbReference type="Proteomes" id="UP000054995"/>
    </source>
</evidence>
<gene>
    <name evidence="1" type="ORF">T4D_4917</name>
</gene>
<protein>
    <submittedName>
        <fullName evidence="1">Uncharacterized protein</fullName>
    </submittedName>
</protein>
<reference evidence="1 2" key="1">
    <citation type="submission" date="2015-01" db="EMBL/GenBank/DDBJ databases">
        <title>Evolution of Trichinella species and genotypes.</title>
        <authorList>
            <person name="Korhonen P.K."/>
            <person name="Edoardo P."/>
            <person name="Giuseppe L.R."/>
            <person name="Gasser R.B."/>
        </authorList>
    </citation>
    <scope>NUCLEOTIDE SEQUENCE [LARGE SCALE GENOMIC DNA]</scope>
    <source>
        <strain evidence="1">ISS470</strain>
    </source>
</reference>
<dbReference type="AlphaFoldDB" id="A0A0V1ER39"/>
<keyword evidence="2" id="KW-1185">Reference proteome</keyword>
<dbReference type="Proteomes" id="UP000054995">
    <property type="component" value="Unassembled WGS sequence"/>
</dbReference>
<sequence>MLQEHASCQSDWCDKLTQKDNADLLDKLPCFKLLDLVGQRT</sequence>
<organism evidence="1 2">
    <name type="scientific">Trichinella pseudospiralis</name>
    <name type="common">Parasitic roundworm</name>
    <dbReference type="NCBI Taxonomy" id="6337"/>
    <lineage>
        <taxon>Eukaryota</taxon>
        <taxon>Metazoa</taxon>
        <taxon>Ecdysozoa</taxon>
        <taxon>Nematoda</taxon>
        <taxon>Enoplea</taxon>
        <taxon>Dorylaimia</taxon>
        <taxon>Trichinellida</taxon>
        <taxon>Trichinellidae</taxon>
        <taxon>Trichinella</taxon>
    </lineage>
</organism>
<name>A0A0V1ER39_TRIPS</name>
<dbReference type="EMBL" id="JYDT01000911">
    <property type="protein sequence ID" value="KRY76262.1"/>
    <property type="molecule type" value="Genomic_DNA"/>
</dbReference>